<dbReference type="Pfam" id="PF04143">
    <property type="entry name" value="Sulf_transp"/>
    <property type="match status" value="1"/>
</dbReference>
<feature type="transmembrane region" description="Helical" evidence="2">
    <location>
        <begin position="6"/>
        <end position="22"/>
    </location>
</feature>
<feature type="region of interest" description="Disordered" evidence="1">
    <location>
        <begin position="182"/>
        <end position="206"/>
    </location>
</feature>
<evidence type="ECO:0000256" key="2">
    <source>
        <dbReference type="SAM" id="Phobius"/>
    </source>
</evidence>
<sequence>MFDPLWKLTLGLLTGIIFGFLLQKGRVAKFHVIVNQFLFRDWTVVKVMGTAVIVGAVGIYLLLPTEAVALHIKPLVWLGIVTGGICFGVGMAILGYCPGTSVAACGEGRRDAVVGVFGMLLGAGVYVALYPPLSEWLKNWGDAGKITLPQISGTSPWLWVGGLGLFAAGAIALFDRGSRGSTPGLQGENHDEVSRVEGGAHSIQDR</sequence>
<feature type="transmembrane region" description="Helical" evidence="2">
    <location>
        <begin position="75"/>
        <end position="99"/>
    </location>
</feature>
<evidence type="ECO:0000313" key="4">
    <source>
        <dbReference type="Proteomes" id="UP000322887"/>
    </source>
</evidence>
<evidence type="ECO:0000313" key="3">
    <source>
        <dbReference type="EMBL" id="QEG17073.1"/>
    </source>
</evidence>
<protein>
    <submittedName>
        <fullName evidence="3">Inner membrane protein</fullName>
    </submittedName>
</protein>
<evidence type="ECO:0000256" key="1">
    <source>
        <dbReference type="SAM" id="MobiDB-lite"/>
    </source>
</evidence>
<dbReference type="InterPro" id="IPR007272">
    <property type="entry name" value="Sulf_transp_TsuA/YedE"/>
</dbReference>
<dbReference type="RefSeq" id="WP_002646612.1">
    <property type="nucleotide sequence ID" value="NZ_CP042910.1"/>
</dbReference>
<feature type="transmembrane region" description="Helical" evidence="2">
    <location>
        <begin position="111"/>
        <end position="130"/>
    </location>
</feature>
<dbReference type="Proteomes" id="UP000322887">
    <property type="component" value="Chromosome"/>
</dbReference>
<keyword evidence="4" id="KW-1185">Reference proteome</keyword>
<proteinExistence type="predicted"/>
<accession>A0ABX5YN20</accession>
<dbReference type="GeneID" id="98647490"/>
<reference evidence="3 4" key="1">
    <citation type="submission" date="2019-08" db="EMBL/GenBank/DDBJ databases">
        <title>Deep-cultivation of Planctomycetes and their phenomic and genomic characterization uncovers novel biology.</title>
        <authorList>
            <person name="Wiegand S."/>
            <person name="Jogler M."/>
            <person name="Boedeker C."/>
            <person name="Pinto D."/>
            <person name="Vollmers J."/>
            <person name="Rivas-Marin E."/>
            <person name="Kohn T."/>
            <person name="Peeters S.H."/>
            <person name="Heuer A."/>
            <person name="Rast P."/>
            <person name="Oberbeckmann S."/>
            <person name="Bunk B."/>
            <person name="Jeske O."/>
            <person name="Meyerdierks A."/>
            <person name="Storesund J.E."/>
            <person name="Kallscheuer N."/>
            <person name="Luecker S."/>
            <person name="Lage O.M."/>
            <person name="Pohl T."/>
            <person name="Merkel B.J."/>
            <person name="Hornburger P."/>
            <person name="Mueller R.-W."/>
            <person name="Bruemmer F."/>
            <person name="Labrenz M."/>
            <person name="Spormann A.M."/>
            <person name="Op den Camp H."/>
            <person name="Overmann J."/>
            <person name="Amann R."/>
            <person name="Jetten M.S.M."/>
            <person name="Mascher T."/>
            <person name="Medema M.H."/>
            <person name="Devos D.P."/>
            <person name="Kaster A.-K."/>
            <person name="Ovreas L."/>
            <person name="Rohde M."/>
            <person name="Galperin M.Y."/>
            <person name="Jogler C."/>
        </authorList>
    </citation>
    <scope>NUCLEOTIDE SEQUENCE [LARGE SCALE GENOMIC DNA]</scope>
    <source>
        <strain evidence="3 4">DSM 8797</strain>
    </source>
</reference>
<keyword evidence="2" id="KW-0812">Transmembrane</keyword>
<keyword evidence="2" id="KW-0472">Membrane</keyword>
<organism evidence="3 4">
    <name type="scientific">Gimesia maris</name>
    <dbReference type="NCBI Taxonomy" id="122"/>
    <lineage>
        <taxon>Bacteria</taxon>
        <taxon>Pseudomonadati</taxon>
        <taxon>Planctomycetota</taxon>
        <taxon>Planctomycetia</taxon>
        <taxon>Planctomycetales</taxon>
        <taxon>Planctomycetaceae</taxon>
        <taxon>Gimesia</taxon>
    </lineage>
</organism>
<feature type="transmembrane region" description="Helical" evidence="2">
    <location>
        <begin position="157"/>
        <end position="174"/>
    </location>
</feature>
<feature type="transmembrane region" description="Helical" evidence="2">
    <location>
        <begin position="43"/>
        <end position="63"/>
    </location>
</feature>
<dbReference type="EMBL" id="CP042910">
    <property type="protein sequence ID" value="QEG17073.1"/>
    <property type="molecule type" value="Genomic_DNA"/>
</dbReference>
<keyword evidence="2" id="KW-1133">Transmembrane helix</keyword>
<name>A0ABX5YN20_9PLAN</name>
<gene>
    <name evidence="3" type="ORF">GmarT_29510</name>
</gene>